<keyword evidence="3" id="KW-1185">Reference proteome</keyword>
<evidence type="ECO:0000259" key="1">
    <source>
        <dbReference type="Pfam" id="PF03435"/>
    </source>
</evidence>
<accession>A0ABT3ZUI4</accession>
<dbReference type="SUPFAM" id="SSF51735">
    <property type="entry name" value="NAD(P)-binding Rossmann-fold domains"/>
    <property type="match status" value="1"/>
</dbReference>
<dbReference type="Proteomes" id="UP001207654">
    <property type="component" value="Unassembled WGS sequence"/>
</dbReference>
<comment type="caution">
    <text evidence="2">The sequence shown here is derived from an EMBL/GenBank/DDBJ whole genome shotgun (WGS) entry which is preliminary data.</text>
</comment>
<sequence>MNPSTKTAPRWLLYGATGYTGVLIAEEAVRRGHRPVLAGRSREKLAPLAARLGLDSVAVGLEDARGLVSALEGLPLVVHAAGPFVHTSEPMVQACLAAGAHYLDITGEIPVFENTFRHDAEAKRRGVVLMSGVGFDVVPTDCLALYVAQKVPGAHELELAIAAVAQASPGTTKSMLEGLPSGGFVRRGGQLQPWPMGQGVRRVRFSDKERTVIPIPWGDLATAWHSTGIPNITTYMAQPAAVAQAVRFAFPVLRRLLSVGAVREGLTKLVEARVRGPDEALRQRGRSQVWAQARAPDGRRAEAVLETPEAYAFTAVATVRAVEEVLAGERRGALTPAQAFGADFVLSIEGARRMDLPV</sequence>
<protein>
    <submittedName>
        <fullName evidence="2">Saccharopine dehydrogenase NADP-binding domain-containing protein</fullName>
    </submittedName>
</protein>
<feature type="domain" description="Saccharopine dehydrogenase NADP binding" evidence="1">
    <location>
        <begin position="12"/>
        <end position="129"/>
    </location>
</feature>
<dbReference type="Gene3D" id="3.40.50.720">
    <property type="entry name" value="NAD(P)-binding Rossmann-like Domain"/>
    <property type="match status" value="1"/>
</dbReference>
<organism evidence="2 3">
    <name type="scientific">Archangium lansingense</name>
    <dbReference type="NCBI Taxonomy" id="2995310"/>
    <lineage>
        <taxon>Bacteria</taxon>
        <taxon>Pseudomonadati</taxon>
        <taxon>Myxococcota</taxon>
        <taxon>Myxococcia</taxon>
        <taxon>Myxococcales</taxon>
        <taxon>Cystobacterineae</taxon>
        <taxon>Archangiaceae</taxon>
        <taxon>Archangium</taxon>
    </lineage>
</organism>
<proteinExistence type="predicted"/>
<dbReference type="RefSeq" id="WP_267532080.1">
    <property type="nucleotide sequence ID" value="NZ_JAPNKA010000001.1"/>
</dbReference>
<dbReference type="InterPro" id="IPR036291">
    <property type="entry name" value="NAD(P)-bd_dom_sf"/>
</dbReference>
<dbReference type="PANTHER" id="PTHR43781:SF1">
    <property type="entry name" value="SACCHAROPINE DEHYDROGENASE"/>
    <property type="match status" value="1"/>
</dbReference>
<gene>
    <name evidence="2" type="ORF">OV287_01075</name>
</gene>
<dbReference type="InterPro" id="IPR005097">
    <property type="entry name" value="Sacchrp_dh_NADP-bd"/>
</dbReference>
<reference evidence="2 3" key="1">
    <citation type="submission" date="2022-11" db="EMBL/GenBank/DDBJ databases">
        <title>Minimal conservation of predation-associated metabolite biosynthetic gene clusters underscores biosynthetic potential of Myxococcota including descriptions for ten novel species: Archangium lansinium sp. nov., Myxococcus landrumus sp. nov., Nannocystis bai.</title>
        <authorList>
            <person name="Ahearne A."/>
            <person name="Stevens C."/>
            <person name="Phillips K."/>
        </authorList>
    </citation>
    <scope>NUCLEOTIDE SEQUENCE [LARGE SCALE GENOMIC DNA]</scope>
    <source>
        <strain evidence="2 3">MIWBW</strain>
    </source>
</reference>
<evidence type="ECO:0000313" key="2">
    <source>
        <dbReference type="EMBL" id="MCY1073063.1"/>
    </source>
</evidence>
<dbReference type="Pfam" id="PF03435">
    <property type="entry name" value="Sacchrp_dh_NADP"/>
    <property type="match status" value="1"/>
</dbReference>
<name>A0ABT3ZUI4_9BACT</name>
<dbReference type="PANTHER" id="PTHR43781">
    <property type="entry name" value="SACCHAROPINE DEHYDROGENASE"/>
    <property type="match status" value="1"/>
</dbReference>
<evidence type="ECO:0000313" key="3">
    <source>
        <dbReference type="Proteomes" id="UP001207654"/>
    </source>
</evidence>
<dbReference type="EMBL" id="JAPNKA010000001">
    <property type="protein sequence ID" value="MCY1073063.1"/>
    <property type="molecule type" value="Genomic_DNA"/>
</dbReference>